<dbReference type="PANTHER" id="PTHR45527">
    <property type="entry name" value="NONRIBOSOMAL PEPTIDE SYNTHETASE"/>
    <property type="match status" value="1"/>
</dbReference>
<reference evidence="3" key="1">
    <citation type="journal article" date="2019" name="Int. J. Syst. Evol. Microbiol.">
        <title>The Global Catalogue of Microorganisms (GCM) 10K type strain sequencing project: providing services to taxonomists for standard genome sequencing and annotation.</title>
        <authorList>
            <consortium name="The Broad Institute Genomics Platform"/>
            <consortium name="The Broad Institute Genome Sequencing Center for Infectious Disease"/>
            <person name="Wu L."/>
            <person name="Ma J."/>
        </authorList>
    </citation>
    <scope>NUCLEOTIDE SEQUENCE [LARGE SCALE GENOMIC DNA]</scope>
    <source>
        <strain evidence="3">SHR3</strain>
    </source>
</reference>
<gene>
    <name evidence="2" type="ORF">ACFPTN_11740</name>
</gene>
<feature type="domain" description="Condensation" evidence="1">
    <location>
        <begin position="4"/>
        <end position="236"/>
    </location>
</feature>
<dbReference type="Gene3D" id="3.30.559.10">
    <property type="entry name" value="Chloramphenicol acetyltransferase-like domain"/>
    <property type="match status" value="1"/>
</dbReference>
<dbReference type="InterPro" id="IPR001242">
    <property type="entry name" value="Condensation_dom"/>
</dbReference>
<organism evidence="2 3">
    <name type="scientific">Thauera sinica</name>
    <dbReference type="NCBI Taxonomy" id="2665146"/>
    <lineage>
        <taxon>Bacteria</taxon>
        <taxon>Pseudomonadati</taxon>
        <taxon>Pseudomonadota</taxon>
        <taxon>Betaproteobacteria</taxon>
        <taxon>Rhodocyclales</taxon>
        <taxon>Zoogloeaceae</taxon>
        <taxon>Thauera</taxon>
    </lineage>
</organism>
<evidence type="ECO:0000259" key="1">
    <source>
        <dbReference type="Pfam" id="PF00668"/>
    </source>
</evidence>
<proteinExistence type="predicted"/>
<feature type="non-terminal residue" evidence="2">
    <location>
        <position position="237"/>
    </location>
</feature>
<name>A0ABW1ARZ3_9RHOO</name>
<dbReference type="SUPFAM" id="SSF52777">
    <property type="entry name" value="CoA-dependent acyltransferases"/>
    <property type="match status" value="2"/>
</dbReference>
<sequence>AGAVALEGELDAAALAQALWRVQARHEALRTRFGVDGQGQPVQVIDGPDSALAWHTEDLSGLAGEAQDAALQASLGSEASAPFDLERGPLLRARLMRLGEGHHVLSLCMHHIISDGWSIGVLLDELSTQYGACVAGEDDPLPALAVQYADYAAWQRQWLSGGALAAQQAYWQATLSERPRLLSLPLDHARPAQQDYRGDTVPVWLPEALTQRLQALAQREGVTLYMVLLASWGVLLG</sequence>
<evidence type="ECO:0000313" key="3">
    <source>
        <dbReference type="Proteomes" id="UP001595974"/>
    </source>
</evidence>
<dbReference type="PANTHER" id="PTHR45527:SF1">
    <property type="entry name" value="FATTY ACID SYNTHASE"/>
    <property type="match status" value="1"/>
</dbReference>
<feature type="non-terminal residue" evidence="2">
    <location>
        <position position="1"/>
    </location>
</feature>
<evidence type="ECO:0000313" key="2">
    <source>
        <dbReference type="EMBL" id="MFC5770047.1"/>
    </source>
</evidence>
<dbReference type="Proteomes" id="UP001595974">
    <property type="component" value="Unassembled WGS sequence"/>
</dbReference>
<dbReference type="Gene3D" id="3.30.559.30">
    <property type="entry name" value="Nonribosomal peptide synthetase, condensation domain"/>
    <property type="match status" value="1"/>
</dbReference>
<protein>
    <submittedName>
        <fullName evidence="2">Condensation domain-containing protein</fullName>
    </submittedName>
</protein>
<dbReference type="RefSeq" id="WP_385961222.1">
    <property type="nucleotide sequence ID" value="NZ_JBHSOG010000046.1"/>
</dbReference>
<dbReference type="CDD" id="cd19531">
    <property type="entry name" value="LCL_NRPS-like"/>
    <property type="match status" value="1"/>
</dbReference>
<accession>A0ABW1ARZ3</accession>
<keyword evidence="3" id="KW-1185">Reference proteome</keyword>
<comment type="caution">
    <text evidence="2">The sequence shown here is derived from an EMBL/GenBank/DDBJ whole genome shotgun (WGS) entry which is preliminary data.</text>
</comment>
<dbReference type="EMBL" id="JBHSOG010000046">
    <property type="protein sequence ID" value="MFC5770047.1"/>
    <property type="molecule type" value="Genomic_DNA"/>
</dbReference>
<dbReference type="Pfam" id="PF00668">
    <property type="entry name" value="Condensation"/>
    <property type="match status" value="1"/>
</dbReference>
<dbReference type="InterPro" id="IPR023213">
    <property type="entry name" value="CAT-like_dom_sf"/>
</dbReference>